<evidence type="ECO:0000313" key="2">
    <source>
        <dbReference type="EMBL" id="MDI9256878.1"/>
    </source>
</evidence>
<evidence type="ECO:0000313" key="3">
    <source>
        <dbReference type="Proteomes" id="UP001230035"/>
    </source>
</evidence>
<dbReference type="Proteomes" id="UP001230035">
    <property type="component" value="Unassembled WGS sequence"/>
</dbReference>
<comment type="caution">
    <text evidence="2">The sequence shown here is derived from an EMBL/GenBank/DDBJ whole genome shotgun (WGS) entry which is preliminary data.</text>
</comment>
<keyword evidence="1" id="KW-1133">Transmembrane helix</keyword>
<feature type="transmembrane region" description="Helical" evidence="1">
    <location>
        <begin position="47"/>
        <end position="65"/>
    </location>
</feature>
<feature type="transmembrane region" description="Helical" evidence="1">
    <location>
        <begin position="100"/>
        <end position="121"/>
    </location>
</feature>
<accession>A0ABT6XPD6</accession>
<keyword evidence="1" id="KW-0472">Membrane</keyword>
<gene>
    <name evidence="2" type="ORF">QHT84_05565</name>
</gene>
<keyword evidence="1" id="KW-0812">Transmembrane</keyword>
<feature type="transmembrane region" description="Helical" evidence="1">
    <location>
        <begin position="72"/>
        <end position="88"/>
    </location>
</feature>
<organism evidence="2 3">
    <name type="scientific">Flavobacterium sedimenticola</name>
    <dbReference type="NCBI Taxonomy" id="3043286"/>
    <lineage>
        <taxon>Bacteria</taxon>
        <taxon>Pseudomonadati</taxon>
        <taxon>Bacteroidota</taxon>
        <taxon>Flavobacteriia</taxon>
        <taxon>Flavobacteriales</taxon>
        <taxon>Flavobacteriaceae</taxon>
        <taxon>Flavobacterium</taxon>
    </lineage>
</organism>
<proteinExistence type="predicted"/>
<reference evidence="2 3" key="1">
    <citation type="submission" date="2023-05" db="EMBL/GenBank/DDBJ databases">
        <title>Flavobacterium sedimenti sp. nov., isolated from the sediment.</title>
        <authorList>
            <person name="Wu N."/>
        </authorList>
    </citation>
    <scope>NUCLEOTIDE SEQUENCE [LARGE SCALE GENOMIC DNA]</scope>
    <source>
        <strain evidence="2 3">YZ-48</strain>
    </source>
</reference>
<evidence type="ECO:0000256" key="1">
    <source>
        <dbReference type="SAM" id="Phobius"/>
    </source>
</evidence>
<sequence length="133" mass="15200">MTCKLKIEHFKKISILLFITSLILEVDNVRGWQLLVFGFLGMLKGNGICFLWLANPFLVMSWIFIPMRGVSFRLSLIAVILSILFFIIEESFTIIKIKTYGFGYIVWVLSSFTMLLGNILLKKMPSANSGLQQ</sequence>
<protein>
    <submittedName>
        <fullName evidence="2">Uncharacterized protein</fullName>
    </submittedName>
</protein>
<name>A0ABT6XPD6_9FLAO</name>
<keyword evidence="3" id="KW-1185">Reference proteome</keyword>
<dbReference type="EMBL" id="JASGBP010000002">
    <property type="protein sequence ID" value="MDI9256878.1"/>
    <property type="molecule type" value="Genomic_DNA"/>
</dbReference>